<dbReference type="Proteomes" id="UP001285636">
    <property type="component" value="Unassembled WGS sequence"/>
</dbReference>
<sequence length="65" mass="7407">MANQVEPRLIKPLYDVMQKERFVTVATIDHETSGPNVSAISWVLAKDDSTIYFAVDNRSRIIENI</sequence>
<evidence type="ECO:0000313" key="2">
    <source>
        <dbReference type="Proteomes" id="UP001285636"/>
    </source>
</evidence>
<accession>A0AAJ2U5N3</accession>
<evidence type="ECO:0000313" key="1">
    <source>
        <dbReference type="EMBL" id="MDV2887522.1"/>
    </source>
</evidence>
<name>A0AAJ2U5N3_ALKPS</name>
<organism evidence="1 2">
    <name type="scientific">Alkalihalophilus pseudofirmus</name>
    <name type="common">Bacillus pseudofirmus</name>
    <dbReference type="NCBI Taxonomy" id="79885"/>
    <lineage>
        <taxon>Bacteria</taxon>
        <taxon>Bacillati</taxon>
        <taxon>Bacillota</taxon>
        <taxon>Bacilli</taxon>
        <taxon>Bacillales</taxon>
        <taxon>Bacillaceae</taxon>
        <taxon>Alkalihalophilus</taxon>
    </lineage>
</organism>
<proteinExistence type="predicted"/>
<gene>
    <name evidence="1" type="ORF">RYX45_20285</name>
</gene>
<dbReference type="InterPro" id="IPR012349">
    <property type="entry name" value="Split_barrel_FMN-bd"/>
</dbReference>
<reference evidence="1" key="1">
    <citation type="submission" date="2023-10" db="EMBL/GenBank/DDBJ databases">
        <title>Screening of Alkalihalophilus pseudofirmusBZ-TG-HK211 and Its Alleviation of Salt Stress on Rapeseed Growth.</title>
        <authorList>
            <person name="Zhao B."/>
            <person name="Guo T."/>
        </authorList>
    </citation>
    <scope>NUCLEOTIDE SEQUENCE</scope>
    <source>
        <strain evidence="1">BZ-TG-HK211</strain>
    </source>
</reference>
<comment type="caution">
    <text evidence="1">The sequence shown here is derived from an EMBL/GenBank/DDBJ whole genome shotgun (WGS) entry which is preliminary data.</text>
</comment>
<dbReference type="AlphaFoldDB" id="A0AAJ2U5N3"/>
<feature type="non-terminal residue" evidence="1">
    <location>
        <position position="65"/>
    </location>
</feature>
<dbReference type="Gene3D" id="2.30.110.10">
    <property type="entry name" value="Electron Transport, Fmn-binding Protein, Chain A"/>
    <property type="match status" value="1"/>
</dbReference>
<protein>
    <submittedName>
        <fullName evidence="1">Pyridoxamine 5'-phosphate oxidase family protein</fullName>
    </submittedName>
</protein>
<dbReference type="EMBL" id="JAWJAY010000128">
    <property type="protein sequence ID" value="MDV2887522.1"/>
    <property type="molecule type" value="Genomic_DNA"/>
</dbReference>
<dbReference type="SUPFAM" id="SSF50475">
    <property type="entry name" value="FMN-binding split barrel"/>
    <property type="match status" value="1"/>
</dbReference>